<comment type="caution">
    <text evidence="2">The sequence shown here is derived from an EMBL/GenBank/DDBJ whole genome shotgun (WGS) entry which is preliminary data.</text>
</comment>
<evidence type="ECO:0000313" key="3">
    <source>
        <dbReference type="Proteomes" id="UP001515480"/>
    </source>
</evidence>
<dbReference type="EMBL" id="JBGBPQ010000003">
    <property type="protein sequence ID" value="KAL1526928.1"/>
    <property type="molecule type" value="Genomic_DNA"/>
</dbReference>
<name>A0AB34K1B8_PRYPA</name>
<sequence>MRSVHRATPSRKSRSNFRRERGDRPLPPCLKPGGRGARYSRAADLEADTEDEESLTLPVTRRCPQLKAAAAVCCMATGLVVLLVSAVHLDRWEDAAASTLREGQSMLDAMLAVGAISTTVRVSYATGRPPLPPPPINCSLLCPSGSPGASESAQAVLQAQQPPMIAPLVATASPPPPSPLALRSKSSPLLSVAAPSPAPLLPPPPLQKRPPPSPAPASPPPPAISFWEMHKVKNCWWDGHGAEEVDSPKGSYVAGVSTVDDCKASCLTSANLCDGVLFEVGTRKCFRKASVSPALCSHDPKFTLYLRTDPNRPPSTPRAVAQSGMLNSASCSAMMRNRNHKFYSLWAAQGWSNRHPGEAACWDVNWADDWFDWVGGGRNCNQNWGNNLNAPTVFGFAESMTEYCNERGRGNDGDPGGACTRAHFNILRIGDWNMCRNVEWMICLVQGKACWGGGGSGEIIFTIAPNMLDIDDFNSRPDSYVENDIYYLEVCVLNEMCSNHNAIFERNAGESFFCKFDPVRWAAAGEVLRQL</sequence>
<feature type="region of interest" description="Disordered" evidence="1">
    <location>
        <begin position="1"/>
        <end position="37"/>
    </location>
</feature>
<dbReference type="AlphaFoldDB" id="A0AB34K1B8"/>
<accession>A0AB34K1B8</accession>
<reference evidence="2 3" key="1">
    <citation type="journal article" date="2024" name="Science">
        <title>Giant polyketide synthase enzymes in the biosynthesis of giant marine polyether toxins.</title>
        <authorList>
            <person name="Fallon T.R."/>
            <person name="Shende V.V."/>
            <person name="Wierzbicki I.H."/>
            <person name="Pendleton A.L."/>
            <person name="Watervoot N.F."/>
            <person name="Auber R.P."/>
            <person name="Gonzalez D.J."/>
            <person name="Wisecaver J.H."/>
            <person name="Moore B.S."/>
        </authorList>
    </citation>
    <scope>NUCLEOTIDE SEQUENCE [LARGE SCALE GENOMIC DNA]</scope>
    <source>
        <strain evidence="2 3">12B1</strain>
    </source>
</reference>
<organism evidence="2 3">
    <name type="scientific">Prymnesium parvum</name>
    <name type="common">Toxic golden alga</name>
    <dbReference type="NCBI Taxonomy" id="97485"/>
    <lineage>
        <taxon>Eukaryota</taxon>
        <taxon>Haptista</taxon>
        <taxon>Haptophyta</taxon>
        <taxon>Prymnesiophyceae</taxon>
        <taxon>Prymnesiales</taxon>
        <taxon>Prymnesiaceae</taxon>
        <taxon>Prymnesium</taxon>
    </lineage>
</organism>
<feature type="region of interest" description="Disordered" evidence="1">
    <location>
        <begin position="167"/>
        <end position="186"/>
    </location>
</feature>
<evidence type="ECO:0000313" key="2">
    <source>
        <dbReference type="EMBL" id="KAL1526928.1"/>
    </source>
</evidence>
<gene>
    <name evidence="2" type="ORF">AB1Y20_015619</name>
</gene>
<feature type="compositionally biased region" description="Basic residues" evidence="1">
    <location>
        <begin position="1"/>
        <end position="16"/>
    </location>
</feature>
<feature type="region of interest" description="Disordered" evidence="1">
    <location>
        <begin position="193"/>
        <end position="223"/>
    </location>
</feature>
<evidence type="ECO:0008006" key="4">
    <source>
        <dbReference type="Google" id="ProtNLM"/>
    </source>
</evidence>
<protein>
    <recommendedName>
        <fullName evidence="4">Apple domain-containing protein</fullName>
    </recommendedName>
</protein>
<keyword evidence="3" id="KW-1185">Reference proteome</keyword>
<proteinExistence type="predicted"/>
<evidence type="ECO:0000256" key="1">
    <source>
        <dbReference type="SAM" id="MobiDB-lite"/>
    </source>
</evidence>
<dbReference type="Proteomes" id="UP001515480">
    <property type="component" value="Unassembled WGS sequence"/>
</dbReference>
<feature type="compositionally biased region" description="Pro residues" evidence="1">
    <location>
        <begin position="196"/>
        <end position="223"/>
    </location>
</feature>